<dbReference type="PROSITE" id="PS00194">
    <property type="entry name" value="THIOREDOXIN_1"/>
    <property type="match status" value="1"/>
</dbReference>
<gene>
    <name evidence="6" type="ORF">SBU_000697</name>
</gene>
<feature type="domain" description="Thioredoxin" evidence="5">
    <location>
        <begin position="22"/>
        <end position="132"/>
    </location>
</feature>
<organism evidence="6 7">
    <name type="scientific">Candidatus Syntropharchaeum butanivorans</name>
    <dbReference type="NCBI Taxonomy" id="1839936"/>
    <lineage>
        <taxon>Archaea</taxon>
        <taxon>Methanobacteriati</taxon>
        <taxon>Methanobacteriota</taxon>
        <taxon>Stenosarchaea group</taxon>
        <taxon>Methanomicrobia</taxon>
        <taxon>Methanosarcinales</taxon>
        <taxon>ANME-2 cluster</taxon>
        <taxon>Candidatus Syntropharchaeum</taxon>
    </lineage>
</organism>
<evidence type="ECO:0000256" key="4">
    <source>
        <dbReference type="ARBA" id="ARBA00023284"/>
    </source>
</evidence>
<evidence type="ECO:0000256" key="1">
    <source>
        <dbReference type="ARBA" id="ARBA00022448"/>
    </source>
</evidence>
<keyword evidence="1" id="KW-0813">Transport</keyword>
<keyword evidence="3" id="KW-1015">Disulfide bond</keyword>
<dbReference type="InterPro" id="IPR005746">
    <property type="entry name" value="Thioredoxin"/>
</dbReference>
<evidence type="ECO:0000313" key="7">
    <source>
        <dbReference type="Proteomes" id="UP000185779"/>
    </source>
</evidence>
<dbReference type="EC" id="1.8.4.2" evidence="6"/>
<proteinExistence type="predicted"/>
<reference evidence="6" key="1">
    <citation type="submission" date="2016-05" db="EMBL/GenBank/DDBJ databases">
        <title>Microbial consortia oxidize butane by reversing methanogenesis.</title>
        <authorList>
            <person name="Laso-Perez R."/>
            <person name="Richter M."/>
            <person name="Wegener G."/>
            <person name="Musat F."/>
        </authorList>
    </citation>
    <scope>NUCLEOTIDE SEQUENCE [LARGE SCALE GENOMIC DNA]</scope>
    <source>
        <strain evidence="6">BOX1</strain>
    </source>
</reference>
<dbReference type="Proteomes" id="UP000185779">
    <property type="component" value="Unassembled WGS sequence"/>
</dbReference>
<evidence type="ECO:0000313" key="6">
    <source>
        <dbReference type="EMBL" id="OFV66155.1"/>
    </source>
</evidence>
<dbReference type="PANTHER" id="PTHR45663">
    <property type="entry name" value="GEO12009P1"/>
    <property type="match status" value="1"/>
</dbReference>
<evidence type="ECO:0000256" key="2">
    <source>
        <dbReference type="ARBA" id="ARBA00022982"/>
    </source>
</evidence>
<dbReference type="FunFam" id="3.40.30.10:FF:000001">
    <property type="entry name" value="Thioredoxin"/>
    <property type="match status" value="1"/>
</dbReference>
<sequence>MDDELEEIKRRKLERMMEELTEREEVISSPITLTDSSFDGVIAKYPLVVIDCWATWCAPCRMIAPTIDAMAKDYAGRIVFGKLNVDENPIISRRYRIMSIPTLLIFKDGRLVDQIVGAVPREIIEQTLRRYM</sequence>
<evidence type="ECO:0000256" key="3">
    <source>
        <dbReference type="ARBA" id="ARBA00023157"/>
    </source>
</evidence>
<dbReference type="STRING" id="1839936.SBU_000697"/>
<dbReference type="GO" id="GO:0005737">
    <property type="term" value="C:cytoplasm"/>
    <property type="evidence" value="ECO:0007669"/>
    <property type="project" value="TreeGrafter"/>
</dbReference>
<name>A0A1F2P4V7_9EURY</name>
<dbReference type="PRINTS" id="PR00421">
    <property type="entry name" value="THIOREDOXIN"/>
</dbReference>
<dbReference type="InterPro" id="IPR036249">
    <property type="entry name" value="Thioredoxin-like_sf"/>
</dbReference>
<dbReference type="GO" id="GO:0019153">
    <property type="term" value="F:protein-disulfide reductase (glutathione) activity"/>
    <property type="evidence" value="ECO:0007669"/>
    <property type="project" value="UniProtKB-EC"/>
</dbReference>
<dbReference type="AlphaFoldDB" id="A0A1F2P4V7"/>
<dbReference type="EMBL" id="LYOR01000003">
    <property type="protein sequence ID" value="OFV66155.1"/>
    <property type="molecule type" value="Genomic_DNA"/>
</dbReference>
<keyword evidence="6" id="KW-0560">Oxidoreductase</keyword>
<dbReference type="NCBIfam" id="TIGR01068">
    <property type="entry name" value="thioredoxin"/>
    <property type="match status" value="1"/>
</dbReference>
<accession>A0A1F2P4V7</accession>
<dbReference type="CDD" id="cd02947">
    <property type="entry name" value="TRX_family"/>
    <property type="match status" value="1"/>
</dbReference>
<keyword evidence="7" id="KW-1185">Reference proteome</keyword>
<evidence type="ECO:0000259" key="5">
    <source>
        <dbReference type="PROSITE" id="PS51352"/>
    </source>
</evidence>
<dbReference type="Gene3D" id="3.40.30.10">
    <property type="entry name" value="Glutaredoxin"/>
    <property type="match status" value="1"/>
</dbReference>
<dbReference type="Pfam" id="PF00085">
    <property type="entry name" value="Thioredoxin"/>
    <property type="match status" value="1"/>
</dbReference>
<comment type="caution">
    <text evidence="6">The sequence shown here is derived from an EMBL/GenBank/DDBJ whole genome shotgun (WGS) entry which is preliminary data.</text>
</comment>
<dbReference type="InterPro" id="IPR013766">
    <property type="entry name" value="Thioredoxin_domain"/>
</dbReference>
<dbReference type="PROSITE" id="PS51352">
    <property type="entry name" value="THIOREDOXIN_2"/>
    <property type="match status" value="1"/>
</dbReference>
<dbReference type="InterPro" id="IPR017937">
    <property type="entry name" value="Thioredoxin_CS"/>
</dbReference>
<dbReference type="PANTHER" id="PTHR45663:SF11">
    <property type="entry name" value="GEO12009P1"/>
    <property type="match status" value="1"/>
</dbReference>
<dbReference type="SUPFAM" id="SSF52833">
    <property type="entry name" value="Thioredoxin-like"/>
    <property type="match status" value="1"/>
</dbReference>
<protein>
    <submittedName>
        <fullName evidence="6">Thioredoxin</fullName>
        <ecNumber evidence="6">1.8.4.2</ecNumber>
    </submittedName>
</protein>
<keyword evidence="4" id="KW-0676">Redox-active center</keyword>
<keyword evidence="2" id="KW-0249">Electron transport</keyword>
<dbReference type="PATRIC" id="fig|1839936.3.peg.707"/>